<accession>A0A150R3R3</accession>
<dbReference type="EMBL" id="JEMA01000018">
    <property type="protein sequence ID" value="KYF74854.1"/>
    <property type="molecule type" value="Genomic_DNA"/>
</dbReference>
<evidence type="ECO:0000313" key="2">
    <source>
        <dbReference type="Proteomes" id="UP000075260"/>
    </source>
</evidence>
<proteinExistence type="predicted"/>
<evidence type="ECO:0000313" key="1">
    <source>
        <dbReference type="EMBL" id="KYF74854.1"/>
    </source>
</evidence>
<dbReference type="Proteomes" id="UP000075260">
    <property type="component" value="Unassembled WGS sequence"/>
</dbReference>
<dbReference type="AlphaFoldDB" id="A0A150R3R3"/>
<sequence>MEVVLDQNISVLGIESVQKLPRDLFPLPSPEQFFRRGALILDLAPIERCQHLAAAVCVTDVIARLVDGDRDAVRGWVCPRVEPLVGLQAPQQRVLGHILGVSRRHTVAPGETSEELEAGGDARWLVHGKQHT</sequence>
<organism evidence="1 2">
    <name type="scientific">Sorangium cellulosum</name>
    <name type="common">Polyangium cellulosum</name>
    <dbReference type="NCBI Taxonomy" id="56"/>
    <lineage>
        <taxon>Bacteria</taxon>
        <taxon>Pseudomonadati</taxon>
        <taxon>Myxococcota</taxon>
        <taxon>Polyangia</taxon>
        <taxon>Polyangiales</taxon>
        <taxon>Polyangiaceae</taxon>
        <taxon>Sorangium</taxon>
    </lineage>
</organism>
<name>A0A150R3R3_SORCE</name>
<gene>
    <name evidence="1" type="ORF">BE15_33500</name>
</gene>
<comment type="caution">
    <text evidence="1">The sequence shown here is derived from an EMBL/GenBank/DDBJ whole genome shotgun (WGS) entry which is preliminary data.</text>
</comment>
<reference evidence="1 2" key="1">
    <citation type="submission" date="2014-02" db="EMBL/GenBank/DDBJ databases">
        <title>The small core and large imbalanced accessory genome model reveals a collaborative survival strategy of Sorangium cellulosum strains in nature.</title>
        <authorList>
            <person name="Han K."/>
            <person name="Peng R."/>
            <person name="Blom J."/>
            <person name="Li Y.-Z."/>
        </authorList>
    </citation>
    <scope>NUCLEOTIDE SEQUENCE [LARGE SCALE GENOMIC DNA]</scope>
    <source>
        <strain evidence="1 2">So0008-312</strain>
    </source>
</reference>
<protein>
    <submittedName>
        <fullName evidence="1">Uncharacterized protein</fullName>
    </submittedName>
</protein>